<organism evidence="2">
    <name type="scientific">Fagus sylvatica</name>
    <name type="common">Beechnut</name>
    <dbReference type="NCBI Taxonomy" id="28930"/>
    <lineage>
        <taxon>Eukaryota</taxon>
        <taxon>Viridiplantae</taxon>
        <taxon>Streptophyta</taxon>
        <taxon>Embryophyta</taxon>
        <taxon>Tracheophyta</taxon>
        <taxon>Spermatophyta</taxon>
        <taxon>Magnoliopsida</taxon>
        <taxon>eudicotyledons</taxon>
        <taxon>Gunneridae</taxon>
        <taxon>Pentapetalae</taxon>
        <taxon>rosids</taxon>
        <taxon>fabids</taxon>
        <taxon>Fagales</taxon>
        <taxon>Fagaceae</taxon>
        <taxon>Fagus</taxon>
    </lineage>
</organism>
<protein>
    <recommendedName>
        <fullName evidence="3">Aminotransferase-like plant mobile domain-containing protein</fullName>
    </recommendedName>
</protein>
<evidence type="ECO:0000313" key="2">
    <source>
        <dbReference type="EMBL" id="SPD14998.1"/>
    </source>
</evidence>
<dbReference type="AlphaFoldDB" id="A0A2N9HSJ8"/>
<feature type="compositionally biased region" description="Low complexity" evidence="1">
    <location>
        <begin position="1"/>
        <end position="12"/>
    </location>
</feature>
<feature type="region of interest" description="Disordered" evidence="1">
    <location>
        <begin position="1"/>
        <end position="21"/>
    </location>
</feature>
<sequence length="514" mass="56431">MASSSSNSPPSSEMVASDDPQNHTADIKIIGTRTNDAPFPLLDWEWMLRGKEVMADKAWIPPLSNISDLKIQKGNKQPVPIDFEFPCSTSTYWTHWMGGALLHIPSFFSWGEFTITLEDVENHWMLPVLGDMDPYVIEMSNEEIRVEQELKDRSSTRIDAWPLYFARGTNNSIHCAAFIAYWLWVKHLTIGVSLFLRMVILCGGRLGICTMAMLQYWLRVAIAMTAVSYADRQNLGFMEWDEPRGGWILYSTKFPSVKTPSKRPKVAMNRSMASRSELGNRSPIAPGASKKSAVETSKAQKKLDVESSEAQEESAVDPPILPKETVEVSSIVQKKYTTPPTKTASKSKESQSKNVVASKKSKGKSVEKSTVSPSSPGKESVVVRSAIPVKKGSAILVPSGTVNNRTRSKRKAAVEQAKPKIGGETEGSDGTPIVIEVVSSSSGGEITSVPYTSENGVKPVAIFGDPRSTIITNDLVRDAKPCDDVFTDEVGHGCSNGLMKWDGLNPFCEVLCNY</sequence>
<feature type="region of interest" description="Disordered" evidence="1">
    <location>
        <begin position="337"/>
        <end position="379"/>
    </location>
</feature>
<accession>A0A2N9HSJ8</accession>
<reference evidence="2" key="1">
    <citation type="submission" date="2018-02" db="EMBL/GenBank/DDBJ databases">
        <authorList>
            <person name="Cohen D.B."/>
            <person name="Kent A.D."/>
        </authorList>
    </citation>
    <scope>NUCLEOTIDE SEQUENCE</scope>
</reference>
<evidence type="ECO:0008006" key="3">
    <source>
        <dbReference type="Google" id="ProtNLM"/>
    </source>
</evidence>
<dbReference type="EMBL" id="OIVN01004019">
    <property type="protein sequence ID" value="SPD14998.1"/>
    <property type="molecule type" value="Genomic_DNA"/>
</dbReference>
<proteinExistence type="predicted"/>
<feature type="region of interest" description="Disordered" evidence="1">
    <location>
        <begin position="258"/>
        <end position="324"/>
    </location>
</feature>
<gene>
    <name evidence="2" type="ORF">FSB_LOCUS42880</name>
</gene>
<feature type="compositionally biased region" description="Acidic residues" evidence="1">
    <location>
        <begin position="306"/>
        <end position="315"/>
    </location>
</feature>
<feature type="region of interest" description="Disordered" evidence="1">
    <location>
        <begin position="399"/>
        <end position="430"/>
    </location>
</feature>
<evidence type="ECO:0000256" key="1">
    <source>
        <dbReference type="SAM" id="MobiDB-lite"/>
    </source>
</evidence>
<name>A0A2N9HSJ8_FAGSY</name>